<name>A0A8T9CH40_9HELO</name>
<dbReference type="GO" id="GO:0046872">
    <property type="term" value="F:metal ion binding"/>
    <property type="evidence" value="ECO:0007669"/>
    <property type="project" value="UniProtKB-KW"/>
</dbReference>
<evidence type="ECO:0000256" key="5">
    <source>
        <dbReference type="SAM" id="MobiDB-lite"/>
    </source>
</evidence>
<evidence type="ECO:0000256" key="2">
    <source>
        <dbReference type="ARBA" id="ARBA00023004"/>
    </source>
</evidence>
<feature type="domain" description="Aconitase/3-isopropylmalate dehydratase large subunit alpha/beta/alpha" evidence="6">
    <location>
        <begin position="214"/>
        <end position="422"/>
    </location>
</feature>
<dbReference type="SUPFAM" id="SSF52016">
    <property type="entry name" value="LeuD/IlvD-like"/>
    <property type="match status" value="1"/>
</dbReference>
<dbReference type="Proteomes" id="UP000469558">
    <property type="component" value="Unassembled WGS sequence"/>
</dbReference>
<evidence type="ECO:0000256" key="3">
    <source>
        <dbReference type="ARBA" id="ARBA00023014"/>
    </source>
</evidence>
<feature type="domain" description="Aconitase/3-isopropylmalate dehydratase large subunit alpha/beta/alpha" evidence="6">
    <location>
        <begin position="423"/>
        <end position="529"/>
    </location>
</feature>
<keyword evidence="8" id="KW-1185">Reference proteome</keyword>
<dbReference type="AlphaFoldDB" id="A0A8T9CH40"/>
<evidence type="ECO:0000256" key="1">
    <source>
        <dbReference type="ARBA" id="ARBA00022723"/>
    </source>
</evidence>
<evidence type="ECO:0000313" key="8">
    <source>
        <dbReference type="Proteomes" id="UP000469558"/>
    </source>
</evidence>
<accession>A0A8T9CH40</accession>
<dbReference type="Gene3D" id="3.20.19.10">
    <property type="entry name" value="Aconitase, domain 4"/>
    <property type="match status" value="2"/>
</dbReference>
<keyword evidence="4" id="KW-0456">Lyase</keyword>
<dbReference type="InterPro" id="IPR015928">
    <property type="entry name" value="Aconitase/3IPM_dehydase_swvl"/>
</dbReference>
<dbReference type="InterPro" id="IPR015931">
    <property type="entry name" value="Acnase/IPM_dHydase_lsu_aba_1/3"/>
</dbReference>
<reference evidence="7 8" key="1">
    <citation type="submission" date="2018-05" db="EMBL/GenBank/DDBJ databases">
        <title>Genome sequencing and assembly of the regulated plant pathogen Lachnellula willkommii and related sister species for the development of diagnostic species identification markers.</title>
        <authorList>
            <person name="Giroux E."/>
            <person name="Bilodeau G."/>
        </authorList>
    </citation>
    <scope>NUCLEOTIDE SEQUENCE [LARGE SCALE GENOMIC DNA]</scope>
    <source>
        <strain evidence="7 8">CBS 268.59</strain>
    </source>
</reference>
<proteinExistence type="predicted"/>
<dbReference type="OrthoDB" id="419183at2759"/>
<dbReference type="GO" id="GO:0043436">
    <property type="term" value="P:oxoacid metabolic process"/>
    <property type="evidence" value="ECO:0007669"/>
    <property type="project" value="UniProtKB-ARBA"/>
</dbReference>
<dbReference type="GO" id="GO:0016829">
    <property type="term" value="F:lyase activity"/>
    <property type="evidence" value="ECO:0007669"/>
    <property type="project" value="UniProtKB-KW"/>
</dbReference>
<keyword evidence="1" id="KW-0479">Metal-binding</keyword>
<sequence>METENFHPADFTQDIVGLLEKVRGVRLEETKPANNDKHYGLEEAQTFHGVLASIASNLAELGHHREADALHTALEQCLEETIHGGLGYSTDTPWTKEMCQTAAFQAEVWLESLNSEDRSKKPPTPLTAKPSGRRPMTLSEKIFAHHAISNVASEGLSVGDLVRVSVDGLYGGITKAGVKSIFRNDRLWIAGDHRVDPRNYSTPLSQKLIGAALKAERTFKLTDYKGSNYTIMHTEFVRERATPGSLVIGADSHTCSSGAVGSLAIGLGIADVAIPVITGETWFKIPECVNIKFIGTLLPGLGGKDVILHLLKEFKRNTVTASRIVEFSGPGLECLSIDARFAICNMCTEFGAITGICVPDEVTKKYLEGRRLKSKQSCPALYFQPDEDAVYAETFEVDLKDVKPYVALYPSPDNVVSVTEVAGKHLNGCFIGACTTAEEDLVLAALVLKAGLSRGFLVADGIRHVTPGSLPIVDVLQKLNLLDIYDKAGFTRGAPGCSYCVGVVDVADAGSVWLSSQNRNFPDRMGKGTIPPDTSSLPLSERATLMPTNLGSIGNITSAATVAASSFSMSITDPTQLLSEIDLQIWDDYKAMSKSKKSRSLTRDAVPTELEIVEPGFQPSSHASAALSTKTAQSSQAIIDSHKPSIRSKIVRLGDFIDTDALAPSEFLTSAVNDQALGEHCMEYAEPEFRSKVKNGQRVLVAGKAFGIFPYLLPFDLGLGVECVIARSFAFIYARNQPNIGLLGIVLDNEDFYSLAQDGSVIEVDVNRKVVIVGEKEFPFVLDDMELALIENGGMAAAFGRFGKKVFEKLTEAGVQSRLRAKELMDLSLNNEGTGDQSGPKDLEW</sequence>
<dbReference type="InterPro" id="IPR036008">
    <property type="entry name" value="Aconitase_4Fe-4S_dom"/>
</dbReference>
<dbReference type="InterPro" id="IPR050067">
    <property type="entry name" value="IPM_dehydratase_rel_enz"/>
</dbReference>
<protein>
    <submittedName>
        <fullName evidence="7">Putative aconitate hydratase</fullName>
    </submittedName>
</protein>
<dbReference type="Gene3D" id="3.30.499.10">
    <property type="entry name" value="Aconitase, domain 3"/>
    <property type="match status" value="2"/>
</dbReference>
<keyword evidence="2" id="KW-0408">Iron</keyword>
<evidence type="ECO:0000259" key="6">
    <source>
        <dbReference type="Pfam" id="PF00330"/>
    </source>
</evidence>
<dbReference type="PRINTS" id="PR00415">
    <property type="entry name" value="ACONITASE"/>
</dbReference>
<dbReference type="GO" id="GO:0051536">
    <property type="term" value="F:iron-sulfur cluster binding"/>
    <property type="evidence" value="ECO:0007669"/>
    <property type="project" value="UniProtKB-KW"/>
</dbReference>
<evidence type="ECO:0000313" key="7">
    <source>
        <dbReference type="EMBL" id="TVY84476.1"/>
    </source>
</evidence>
<dbReference type="EMBL" id="QGMK01000081">
    <property type="protein sequence ID" value="TVY84476.1"/>
    <property type="molecule type" value="Genomic_DNA"/>
</dbReference>
<organism evidence="7 8">
    <name type="scientific">Lachnellula suecica</name>
    <dbReference type="NCBI Taxonomy" id="602035"/>
    <lineage>
        <taxon>Eukaryota</taxon>
        <taxon>Fungi</taxon>
        <taxon>Dikarya</taxon>
        <taxon>Ascomycota</taxon>
        <taxon>Pezizomycotina</taxon>
        <taxon>Leotiomycetes</taxon>
        <taxon>Helotiales</taxon>
        <taxon>Lachnaceae</taxon>
        <taxon>Lachnellula</taxon>
    </lineage>
</organism>
<dbReference type="InterPro" id="IPR001030">
    <property type="entry name" value="Acoase/IPM_deHydtase_lsu_aba"/>
</dbReference>
<dbReference type="SUPFAM" id="SSF53732">
    <property type="entry name" value="Aconitase iron-sulfur domain"/>
    <property type="match status" value="1"/>
</dbReference>
<gene>
    <name evidence="7" type="primary">acoC</name>
    <name evidence="7" type="ORF">LSUE1_G001162</name>
</gene>
<comment type="caution">
    <text evidence="7">The sequence shown here is derived from an EMBL/GenBank/DDBJ whole genome shotgun (WGS) entry which is preliminary data.</text>
</comment>
<dbReference type="Pfam" id="PF00330">
    <property type="entry name" value="Aconitase"/>
    <property type="match status" value="2"/>
</dbReference>
<keyword evidence="3" id="KW-0411">Iron-sulfur</keyword>
<evidence type="ECO:0000256" key="4">
    <source>
        <dbReference type="ARBA" id="ARBA00023239"/>
    </source>
</evidence>
<dbReference type="PANTHER" id="PTHR43822">
    <property type="entry name" value="HOMOACONITASE, MITOCHONDRIAL-RELATED"/>
    <property type="match status" value="1"/>
</dbReference>
<dbReference type="PANTHER" id="PTHR43822:SF2">
    <property type="entry name" value="HOMOACONITASE, MITOCHONDRIAL"/>
    <property type="match status" value="1"/>
</dbReference>
<feature type="region of interest" description="Disordered" evidence="5">
    <location>
        <begin position="114"/>
        <end position="134"/>
    </location>
</feature>